<dbReference type="InterPro" id="IPR025714">
    <property type="entry name" value="Methyltranfer_dom"/>
</dbReference>
<dbReference type="SUPFAM" id="SSF53335">
    <property type="entry name" value="S-adenosyl-L-methionine-dependent methyltransferases"/>
    <property type="match status" value="1"/>
</dbReference>
<dbReference type="GO" id="GO:0006696">
    <property type="term" value="P:ergosterol biosynthetic process"/>
    <property type="evidence" value="ECO:0007669"/>
    <property type="project" value="TreeGrafter"/>
</dbReference>
<dbReference type="Pfam" id="PF13847">
    <property type="entry name" value="Methyltransf_31"/>
    <property type="match status" value="1"/>
</dbReference>
<dbReference type="AlphaFoldDB" id="A0A4V2K8L2"/>
<sequence length="382" mass="42983">MSLSSLLLFRPPPFPFLARSTGVSKANLNEMAPSATETTAHADGRVGRRIENYTQFWQKDISKEASHDTENRLENYVDVINGYYDGATGLYEYGWGTSFHFSRYYKGEGFYQALARHEHYLAFKMNLKPGMRVLDVGCGIGGPAREIAQFADVNIVGLNNNEFQVGRARMMTAKAGLSDRISYTVGDFMKLSEQFGENSFDAVYAIEATVHAPSWEGVYGEILKVLKPGGVFGVYEWCMTDKWNPSIPAHKEVAHGIEIGNGIPEMRPLAMARQAIVDVGFEIEHEEDLADRPDPIPWYYPLEGDIRKAQTLWDMFTVWRMSSSGKFVTHHGLWFIEKLGIVPKGTWEVGETLKIAADALVKSGREKLFTPMYLVVSRKPQN</sequence>
<dbReference type="PANTHER" id="PTHR44068:SF1">
    <property type="entry name" value="HYPOTHETICAL LOC100005854"/>
    <property type="match status" value="1"/>
</dbReference>
<name>A0A4V2K8L2_9APHY</name>
<dbReference type="FunFam" id="3.40.50.150:FF:000232">
    <property type="entry name" value="Sterol 24-C-methyltransferase erg6"/>
    <property type="match status" value="1"/>
</dbReference>
<keyword evidence="3" id="KW-0949">S-adenosyl-L-methionine</keyword>
<accession>A0A4V2K8L2</accession>
<comment type="similarity">
    <text evidence="2 3">Belongs to the class I-like SAM-binding methyltransferase superfamily. Erg6/SMT family.</text>
</comment>
<dbReference type="InterPro" id="IPR050447">
    <property type="entry name" value="Erg6_SMT_methyltransf"/>
</dbReference>
<protein>
    <submittedName>
        <fullName evidence="5">Delta-sterol C-methyltransferase</fullName>
    </submittedName>
</protein>
<dbReference type="Proteomes" id="UP000292082">
    <property type="component" value="Unassembled WGS sequence"/>
</dbReference>
<dbReference type="InterPro" id="IPR029063">
    <property type="entry name" value="SAM-dependent_MTases_sf"/>
</dbReference>
<organism evidence="5 6">
    <name type="scientific">Dichomitus squalens</name>
    <dbReference type="NCBI Taxonomy" id="114155"/>
    <lineage>
        <taxon>Eukaryota</taxon>
        <taxon>Fungi</taxon>
        <taxon>Dikarya</taxon>
        <taxon>Basidiomycota</taxon>
        <taxon>Agaricomycotina</taxon>
        <taxon>Agaricomycetes</taxon>
        <taxon>Polyporales</taxon>
        <taxon>Polyporaceae</taxon>
        <taxon>Dichomitus</taxon>
    </lineage>
</organism>
<evidence type="ECO:0000313" key="5">
    <source>
        <dbReference type="EMBL" id="TBU60408.1"/>
    </source>
</evidence>
<dbReference type="InterPro" id="IPR030384">
    <property type="entry name" value="MeTrfase_SMT"/>
</dbReference>
<feature type="domain" description="SAM-dependent methyltransferase Erg6/SMT-type" evidence="4">
    <location>
        <begin position="83"/>
        <end position="380"/>
    </location>
</feature>
<dbReference type="PROSITE" id="PS51685">
    <property type="entry name" value="SAM_MT_ERG6_SMT"/>
    <property type="match status" value="1"/>
</dbReference>
<dbReference type="GO" id="GO:0032259">
    <property type="term" value="P:methylation"/>
    <property type="evidence" value="ECO:0007669"/>
    <property type="project" value="UniProtKB-KW"/>
</dbReference>
<dbReference type="InterPro" id="IPR013705">
    <property type="entry name" value="Sterol_MeTrfase_C"/>
</dbReference>
<dbReference type="GO" id="GO:0003838">
    <property type="term" value="F:sterol 24-C-methyltransferase activity"/>
    <property type="evidence" value="ECO:0007669"/>
    <property type="project" value="TreeGrafter"/>
</dbReference>
<evidence type="ECO:0000259" key="4">
    <source>
        <dbReference type="PROSITE" id="PS51685"/>
    </source>
</evidence>
<reference evidence="5 6" key="1">
    <citation type="submission" date="2019-01" db="EMBL/GenBank/DDBJ databases">
        <title>Draft genome sequences of three monokaryotic isolates of the white-rot basidiomycete fungus Dichomitus squalens.</title>
        <authorList>
            <consortium name="DOE Joint Genome Institute"/>
            <person name="Lopez S.C."/>
            <person name="Andreopoulos B."/>
            <person name="Pangilinan J."/>
            <person name="Lipzen A."/>
            <person name="Riley R."/>
            <person name="Ahrendt S."/>
            <person name="Ng V."/>
            <person name="Barry K."/>
            <person name="Daum C."/>
            <person name="Grigoriev I.V."/>
            <person name="Hilden K.S."/>
            <person name="Makela M.R."/>
            <person name="de Vries R.P."/>
        </authorList>
    </citation>
    <scope>NUCLEOTIDE SEQUENCE [LARGE SCALE GENOMIC DNA]</scope>
    <source>
        <strain evidence="5 6">CBS 464.89</strain>
    </source>
</reference>
<dbReference type="Gene3D" id="3.40.50.150">
    <property type="entry name" value="Vaccinia Virus protein VP39"/>
    <property type="match status" value="1"/>
</dbReference>
<evidence type="ECO:0000313" key="6">
    <source>
        <dbReference type="Proteomes" id="UP000292082"/>
    </source>
</evidence>
<dbReference type="CDD" id="cd02440">
    <property type="entry name" value="AdoMet_MTases"/>
    <property type="match status" value="1"/>
</dbReference>
<dbReference type="STRING" id="114155.A0A4V2K8L2"/>
<keyword evidence="3 5" id="KW-0489">Methyltransferase</keyword>
<dbReference type="EMBL" id="ML145105">
    <property type="protein sequence ID" value="TBU60408.1"/>
    <property type="molecule type" value="Genomic_DNA"/>
</dbReference>
<evidence type="ECO:0000256" key="2">
    <source>
        <dbReference type="ARBA" id="ARBA00038188"/>
    </source>
</evidence>
<dbReference type="Pfam" id="PF08498">
    <property type="entry name" value="Sterol_MT_C"/>
    <property type="match status" value="1"/>
</dbReference>
<dbReference type="GO" id="GO:0005783">
    <property type="term" value="C:endoplasmic reticulum"/>
    <property type="evidence" value="ECO:0007669"/>
    <property type="project" value="TreeGrafter"/>
</dbReference>
<gene>
    <name evidence="5" type="ORF">BD310DRAFT_330965</name>
</gene>
<proteinExistence type="inferred from homology"/>
<dbReference type="PANTHER" id="PTHR44068">
    <property type="entry name" value="ZGC:194242"/>
    <property type="match status" value="1"/>
</dbReference>
<keyword evidence="6" id="KW-1185">Reference proteome</keyword>
<evidence type="ECO:0000256" key="1">
    <source>
        <dbReference type="ARBA" id="ARBA00022679"/>
    </source>
</evidence>
<evidence type="ECO:0000256" key="3">
    <source>
        <dbReference type="PROSITE-ProRule" id="PRU01022"/>
    </source>
</evidence>
<keyword evidence="1 3" id="KW-0808">Transferase</keyword>